<organism evidence="2">
    <name type="scientific">marine metagenome</name>
    <dbReference type="NCBI Taxonomy" id="408172"/>
    <lineage>
        <taxon>unclassified sequences</taxon>
        <taxon>metagenomes</taxon>
        <taxon>ecological metagenomes</taxon>
    </lineage>
</organism>
<dbReference type="AlphaFoldDB" id="A0A382SE34"/>
<dbReference type="EMBL" id="UINC01128456">
    <property type="protein sequence ID" value="SVD08220.1"/>
    <property type="molecule type" value="Genomic_DNA"/>
</dbReference>
<name>A0A382SE34_9ZZZZ</name>
<feature type="region of interest" description="Disordered" evidence="1">
    <location>
        <begin position="1"/>
        <end position="21"/>
    </location>
</feature>
<reference evidence="2" key="1">
    <citation type="submission" date="2018-05" db="EMBL/GenBank/DDBJ databases">
        <authorList>
            <person name="Lanie J.A."/>
            <person name="Ng W.-L."/>
            <person name="Kazmierczak K.M."/>
            <person name="Andrzejewski T.M."/>
            <person name="Davidsen T.M."/>
            <person name="Wayne K.J."/>
            <person name="Tettelin H."/>
            <person name="Glass J.I."/>
            <person name="Rusch D."/>
            <person name="Podicherti R."/>
            <person name="Tsui H.-C.T."/>
            <person name="Winkler M.E."/>
        </authorList>
    </citation>
    <scope>NUCLEOTIDE SEQUENCE</scope>
</reference>
<sequence>MNLTEQILHRKKQPQEGYSTKRTSAWAEVDAEGRLVLPPEVVQGFGLKPGAKMRLDEGENHFSLHRPLTQLTKIYVEPTVACNLDCITCFRNEWDQPLGRMNDATFARVLEGVQAMDPRPSVYFGGIGEPLFHPRTLD</sequence>
<feature type="non-terminal residue" evidence="2">
    <location>
        <position position="138"/>
    </location>
</feature>
<evidence type="ECO:0008006" key="3">
    <source>
        <dbReference type="Google" id="ProtNLM"/>
    </source>
</evidence>
<evidence type="ECO:0000256" key="1">
    <source>
        <dbReference type="SAM" id="MobiDB-lite"/>
    </source>
</evidence>
<accession>A0A382SE34</accession>
<protein>
    <recommendedName>
        <fullName evidence="3">Radical SAM core domain-containing protein</fullName>
    </recommendedName>
</protein>
<dbReference type="InterPro" id="IPR013785">
    <property type="entry name" value="Aldolase_TIM"/>
</dbReference>
<dbReference type="SUPFAM" id="SSF102114">
    <property type="entry name" value="Radical SAM enzymes"/>
    <property type="match status" value="1"/>
</dbReference>
<proteinExistence type="predicted"/>
<dbReference type="Gene3D" id="3.20.20.70">
    <property type="entry name" value="Aldolase class I"/>
    <property type="match status" value="1"/>
</dbReference>
<evidence type="ECO:0000313" key="2">
    <source>
        <dbReference type="EMBL" id="SVD08220.1"/>
    </source>
</evidence>
<gene>
    <name evidence="2" type="ORF">METZ01_LOCUS361074</name>
</gene>
<dbReference type="InterPro" id="IPR058240">
    <property type="entry name" value="rSAM_sf"/>
</dbReference>